<evidence type="ECO:0000256" key="3">
    <source>
        <dbReference type="ARBA" id="ARBA00022927"/>
    </source>
</evidence>
<dbReference type="Pfam" id="PF24597">
    <property type="entry name" value="TPR_DOP1_M"/>
    <property type="match status" value="1"/>
</dbReference>
<dbReference type="GO" id="GO:0006895">
    <property type="term" value="P:Golgi to endosome transport"/>
    <property type="evidence" value="ECO:0007669"/>
    <property type="project" value="InterPro"/>
</dbReference>
<evidence type="ECO:0000256" key="6">
    <source>
        <dbReference type="ARBA" id="ARBA00046326"/>
    </source>
</evidence>
<dbReference type="GO" id="GO:0005829">
    <property type="term" value="C:cytosol"/>
    <property type="evidence" value="ECO:0007669"/>
    <property type="project" value="GOC"/>
</dbReference>
<dbReference type="OrthoDB" id="297643at2759"/>
<dbReference type="InterPro" id="IPR007249">
    <property type="entry name" value="DOP1_N"/>
</dbReference>
<comment type="similarity">
    <text evidence="6">Belongs to the DOP1 family.</text>
</comment>
<dbReference type="InterPro" id="IPR056457">
    <property type="entry name" value="DOP1_C"/>
</dbReference>
<organism evidence="11 12">
    <name type="scientific">Aspergillus sclerotialis</name>
    <dbReference type="NCBI Taxonomy" id="2070753"/>
    <lineage>
        <taxon>Eukaryota</taxon>
        <taxon>Fungi</taxon>
        <taxon>Dikarya</taxon>
        <taxon>Ascomycota</taxon>
        <taxon>Pezizomycotina</taxon>
        <taxon>Eurotiomycetes</taxon>
        <taxon>Eurotiomycetidae</taxon>
        <taxon>Eurotiales</taxon>
        <taxon>Aspergillaceae</taxon>
        <taxon>Aspergillus</taxon>
        <taxon>Aspergillus subgen. Polypaecilum</taxon>
    </lineage>
</organism>
<name>A0A3A2Z4C4_9EURO</name>
<evidence type="ECO:0000259" key="9">
    <source>
        <dbReference type="Pfam" id="PF24597"/>
    </source>
</evidence>
<dbReference type="InterPro" id="IPR056458">
    <property type="entry name" value="TPR_DOP1_M"/>
</dbReference>
<comment type="caution">
    <text evidence="11">The sequence shown here is derived from an EMBL/GenBank/DDBJ whole genome shotgun (WGS) entry which is preliminary data.</text>
</comment>
<dbReference type="Proteomes" id="UP000266188">
    <property type="component" value="Unassembled WGS sequence"/>
</dbReference>
<evidence type="ECO:0000313" key="11">
    <source>
        <dbReference type="EMBL" id="RJE17912.1"/>
    </source>
</evidence>
<feature type="domain" description="DOP1-like middle TPR" evidence="9">
    <location>
        <begin position="394"/>
        <end position="610"/>
    </location>
</feature>
<evidence type="ECO:0000256" key="2">
    <source>
        <dbReference type="ARBA" id="ARBA00022448"/>
    </source>
</evidence>
<dbReference type="GO" id="GO:0005768">
    <property type="term" value="C:endosome"/>
    <property type="evidence" value="ECO:0007669"/>
    <property type="project" value="TreeGrafter"/>
</dbReference>
<evidence type="ECO:0000256" key="1">
    <source>
        <dbReference type="ARBA" id="ARBA00004395"/>
    </source>
</evidence>
<accession>A0A3A2Z4C4</accession>
<dbReference type="InterPro" id="IPR040314">
    <property type="entry name" value="DOP1"/>
</dbReference>
<dbReference type="InterPro" id="IPR016024">
    <property type="entry name" value="ARM-type_fold"/>
</dbReference>
<dbReference type="GO" id="GO:0000139">
    <property type="term" value="C:Golgi membrane"/>
    <property type="evidence" value="ECO:0007669"/>
    <property type="project" value="UniProtKB-SubCell"/>
</dbReference>
<dbReference type="GO" id="GO:0005802">
    <property type="term" value="C:trans-Golgi network"/>
    <property type="evidence" value="ECO:0007669"/>
    <property type="project" value="TreeGrafter"/>
</dbReference>
<dbReference type="PANTHER" id="PTHR14042">
    <property type="entry name" value="DOPEY-RELATED"/>
    <property type="match status" value="1"/>
</dbReference>
<dbReference type="Pfam" id="PF04118">
    <property type="entry name" value="Dopey_N"/>
    <property type="match status" value="1"/>
</dbReference>
<dbReference type="Pfam" id="PF24598">
    <property type="entry name" value="DOP1_C"/>
    <property type="match status" value="1"/>
</dbReference>
<feature type="region of interest" description="Disordered" evidence="7">
    <location>
        <begin position="1"/>
        <end position="32"/>
    </location>
</feature>
<dbReference type="PANTHER" id="PTHR14042:SF24">
    <property type="entry name" value="PROTEIN DOPEY-1 HOMOLOG"/>
    <property type="match status" value="1"/>
</dbReference>
<proteinExistence type="inferred from homology"/>
<gene>
    <name evidence="11" type="ORF">PHISCL_09753</name>
</gene>
<evidence type="ECO:0000256" key="5">
    <source>
        <dbReference type="ARBA" id="ARBA00023136"/>
    </source>
</evidence>
<dbReference type="STRING" id="2070753.A0A3A2Z4C4"/>
<keyword evidence="5" id="KW-0472">Membrane</keyword>
<feature type="domain" description="DOP1-like C-terminal" evidence="10">
    <location>
        <begin position="1364"/>
        <end position="1793"/>
    </location>
</feature>
<keyword evidence="4" id="KW-0333">Golgi apparatus</keyword>
<keyword evidence="2" id="KW-0813">Transport</keyword>
<dbReference type="EMBL" id="MVGC01000673">
    <property type="protein sequence ID" value="RJE17912.1"/>
    <property type="molecule type" value="Genomic_DNA"/>
</dbReference>
<sequence>MSLDPNSFPRPNSPSSSDSSNRPRLQLRKEEPLRKDKNYRRYASSVERALSLFDTALQEWADYISFLSRLLKALQSHPPDLPIVPHKVLVSKRLAQCLNPSLPSGVHQKALEVYAYIFGFIKSEGLSRDLPLYLPGLAPTLSFASLTVRPLFLSLVETYICGLEPWAIRPALKAIILALLPGLEEESSDDFEPTLRLMNNFRDVASRMATQKTSAETASSGQYFWQCLFLASITNPSRRTGVLAYLNRYLPKLGVPDRRPSASEVNDSNGISHDILAAADSVVLPEPGLLIRCFASGLSDEQVLVQRSFLDLLVTHVPLNSPILQSRITDDDLQRLVVAAAGVVTRRDMSLNRRLWAWLLGPDRSNDNISFDARKSSDNTSQSADGSEFSQSEYFSRFGLKPLSNGLLEMIEQNSSITSERTKPFRIALSLMDRWEVGGFIVPAVFLPIMRNVQVFERTASKTQFDEVFRSASAFFDGVESGMIFSELLDLIDWGDVNISDRYDKIMNDLQLAHFIIEIFNVREEEMILTHIPLIVVSLLIKMGQLASVQKESATWEQRKAVSNGLMRVLNPLIGLLTDRAFTKKPGGENHRKVPNLNATEILKTIHHFYDQSKSSLELPPLPFVPRHLGELTIREAHTLAISALEEQGDTVAIQEKVNILLALLRKLPKSRVLKDKRFYSAICGRMDTDKVNMSTHSFSIISSITSAVTSLYFVHTPGFYISYEDVSDLVPTLVGRLWRFLSPVSPKFHVEAVRCLWLLHSVTWQDHLVEASVTSLMVPSPSAGAYHLSSDEQVQKYFVLWNHSHHGNYELPPKQVNDLGQSHFSYHASMLVRPLFIILDLLSQGPSETFQEVQRWLQDLPSIHKVFRIVISQIDDLFFRSAQSGIDTETTTVSPDDYKECNYLLRTTSNIVSALSHNGWATLLTHTLSQGDKHQDGLPSEDQPGAKSLHSAIFDACLRIVSGQSSTIAGACPEEVKLQQTSFLLIKQLLLGPGADDVADSGIDTFLVERLTLVLDHGGSVVLQEAIIDALLAVLKVRFAQAYLPPPPPRPKQPIASSRERLTSPSLLSFTSDKADKAHVGPPLPQPPEQLLNCLLKGISSPNSREIVEKWTSLLCEALPLYPGTIFQILLVLVECFCREIRLSYANLQLAFKKTEDWPEDRSEHVTIALLAGLETCIATAHDRLLIEEANAPAVKSPDQPQGFFGNMVSGVFTSDANHNRSNAANNRLTVLLCFQDAVRLCFSIWSWDTGDRSGLPQDTESLASFQYTSLRMRNRSRRILEHLFTAETLECLETLVEMWTKADTNTSSFIFNLLHTLDGSRPKVTIPALFNAIYTRTNPSALDPNRKSAMTSNIGESELAAFLVTYARSLDDDVLDEIWIDCTTFLRDVLSNPFPHRQILPRLVEFAAILGAKMENTSFGEDRRMRRELGDVLVRLLAAIFTSKPLGLSQDSGFVGRSSFDNDSSSVAHVGPDDMLSILAVSMPAFTSTLGDSDRISTALNGISINIIGPFLRSRLFPNNINRNFMVVLQHMAKVPAAAKSWKKDIADAFNDPRYFGSSLDLVKDGWMNLLRQWVLADRDRLSELMSRLQPPSTAGIMFGVGASAARLEADRKAQLNLRRIALLILSANNDYFVGELPGLLQKLEDLLGATNSSSPSSATRAEVFMVLRALVLKTSGTAFAPFWPLVNTELQEAISTVPQGQQSDLFSPYSMLQACKLLDTLLVLAPDDFQLLEWLFVTDTIDAVYPPERWEPTALADEVSQSFGQRSAASSVAPGEIEESAHGEKHPWLVSDWIRETAKDELYGQPESGGMRDDLLADLFNETTMAN</sequence>
<evidence type="ECO:0000259" key="8">
    <source>
        <dbReference type="Pfam" id="PF04118"/>
    </source>
</evidence>
<evidence type="ECO:0000256" key="7">
    <source>
        <dbReference type="SAM" id="MobiDB-lite"/>
    </source>
</evidence>
<dbReference type="SUPFAM" id="SSF48371">
    <property type="entry name" value="ARM repeat"/>
    <property type="match status" value="1"/>
</dbReference>
<keyword evidence="12" id="KW-1185">Reference proteome</keyword>
<evidence type="ECO:0000259" key="10">
    <source>
        <dbReference type="Pfam" id="PF24598"/>
    </source>
</evidence>
<comment type="subcellular location">
    <subcellularLocation>
        <location evidence="1">Golgi apparatus membrane</location>
        <topology evidence="1">Peripheral membrane protein</topology>
    </subcellularLocation>
</comment>
<evidence type="ECO:0000313" key="12">
    <source>
        <dbReference type="Proteomes" id="UP000266188"/>
    </source>
</evidence>
<reference evidence="12" key="1">
    <citation type="submission" date="2017-02" db="EMBL/GenBank/DDBJ databases">
        <authorList>
            <person name="Tafer H."/>
            <person name="Lopandic K."/>
        </authorList>
    </citation>
    <scope>NUCLEOTIDE SEQUENCE [LARGE SCALE GENOMIC DNA]</scope>
    <source>
        <strain evidence="12">CBS 366.77</strain>
    </source>
</reference>
<dbReference type="GO" id="GO:0015031">
    <property type="term" value="P:protein transport"/>
    <property type="evidence" value="ECO:0007669"/>
    <property type="project" value="UniProtKB-KW"/>
</dbReference>
<protein>
    <submittedName>
        <fullName evidence="11">Cellular morphogenesis regulator DopA</fullName>
    </submittedName>
</protein>
<feature type="domain" description="DOP1 N-terminal" evidence="8">
    <location>
        <begin position="36"/>
        <end position="363"/>
    </location>
</feature>
<keyword evidence="3" id="KW-0653">Protein transport</keyword>
<evidence type="ECO:0000256" key="4">
    <source>
        <dbReference type="ARBA" id="ARBA00023034"/>
    </source>
</evidence>
<feature type="compositionally biased region" description="Low complexity" evidence="7">
    <location>
        <begin position="1"/>
        <end position="24"/>
    </location>
</feature>